<proteinExistence type="predicted"/>
<keyword evidence="1" id="KW-0472">Membrane</keyword>
<feature type="transmembrane region" description="Helical" evidence="1">
    <location>
        <begin position="162"/>
        <end position="185"/>
    </location>
</feature>
<evidence type="ECO:0000313" key="2">
    <source>
        <dbReference type="EMBL" id="MCJ2186568.1"/>
    </source>
</evidence>
<reference evidence="2 3" key="1">
    <citation type="submission" date="2022-04" db="EMBL/GenBank/DDBJ databases">
        <title>Identification of a novel bacterium isolated from mangrove sediments.</title>
        <authorList>
            <person name="Pan X."/>
        </authorList>
    </citation>
    <scope>NUCLEOTIDE SEQUENCE [LARGE SCALE GENOMIC DNA]</scope>
    <source>
        <strain evidence="2 3">B2638</strain>
    </source>
</reference>
<dbReference type="Proteomes" id="UP001202281">
    <property type="component" value="Unassembled WGS sequence"/>
</dbReference>
<accession>A0ABT0BNF1</accession>
<evidence type="ECO:0000256" key="1">
    <source>
        <dbReference type="SAM" id="Phobius"/>
    </source>
</evidence>
<keyword evidence="1" id="KW-1133">Transmembrane helix</keyword>
<keyword evidence="1" id="KW-0812">Transmembrane</keyword>
<feature type="transmembrane region" description="Helical" evidence="1">
    <location>
        <begin position="69"/>
        <end position="88"/>
    </location>
</feature>
<keyword evidence="3" id="KW-1185">Reference proteome</keyword>
<sequence>MPAFYLTLIAVLLAGIGARGQMTIAGLARAQGARPGVLIVALVSAVLTALLAAWAAHAVLAELPPPARMVFAAMALGLAGLESLALAPRRDDPREPTRSLGALALVLLAQQVTDAARFLIFGMGVGLAAPIASGAAGVLGGAVLAGAAWAFPQVSGMSAVRWIRRTAGGLLAIAALVLFLSQIGIL</sequence>
<evidence type="ECO:0000313" key="3">
    <source>
        <dbReference type="Proteomes" id="UP001202281"/>
    </source>
</evidence>
<feature type="transmembrane region" description="Helical" evidence="1">
    <location>
        <begin position="37"/>
        <end position="57"/>
    </location>
</feature>
<feature type="transmembrane region" description="Helical" evidence="1">
    <location>
        <begin position="127"/>
        <end position="150"/>
    </location>
</feature>
<gene>
    <name evidence="2" type="ORF">MTR66_07040</name>
</gene>
<name>A0ABT0BNF1_9SPHN</name>
<comment type="caution">
    <text evidence="2">The sequence shown here is derived from an EMBL/GenBank/DDBJ whole genome shotgun (WGS) entry which is preliminary data.</text>
</comment>
<organism evidence="2 3">
    <name type="scientific">Novosphingobium beihaiensis</name>
    <dbReference type="NCBI Taxonomy" id="2930389"/>
    <lineage>
        <taxon>Bacteria</taxon>
        <taxon>Pseudomonadati</taxon>
        <taxon>Pseudomonadota</taxon>
        <taxon>Alphaproteobacteria</taxon>
        <taxon>Sphingomonadales</taxon>
        <taxon>Sphingomonadaceae</taxon>
        <taxon>Novosphingobium</taxon>
    </lineage>
</organism>
<protein>
    <recommendedName>
        <fullName evidence="4">GDT1 family protein</fullName>
    </recommendedName>
</protein>
<dbReference type="EMBL" id="JALHLG010000007">
    <property type="protein sequence ID" value="MCJ2186568.1"/>
    <property type="molecule type" value="Genomic_DNA"/>
</dbReference>
<feature type="transmembrane region" description="Helical" evidence="1">
    <location>
        <begin position="100"/>
        <end position="121"/>
    </location>
</feature>
<evidence type="ECO:0008006" key="4">
    <source>
        <dbReference type="Google" id="ProtNLM"/>
    </source>
</evidence>
<feature type="transmembrane region" description="Helical" evidence="1">
    <location>
        <begin position="6"/>
        <end position="25"/>
    </location>
</feature>
<dbReference type="RefSeq" id="WP_243919139.1">
    <property type="nucleotide sequence ID" value="NZ_JALHLG010000007.1"/>
</dbReference>